<dbReference type="Gene3D" id="4.10.240.10">
    <property type="entry name" value="Zn(2)-C6 fungal-type DNA-binding domain"/>
    <property type="match status" value="1"/>
</dbReference>
<dbReference type="Proteomes" id="UP000799767">
    <property type="component" value="Unassembled WGS sequence"/>
</dbReference>
<dbReference type="CDD" id="cd00067">
    <property type="entry name" value="GAL4"/>
    <property type="match status" value="1"/>
</dbReference>
<dbReference type="InterPro" id="IPR053178">
    <property type="entry name" value="Osmoadaptation_assoc"/>
</dbReference>
<dbReference type="RefSeq" id="XP_033591732.1">
    <property type="nucleotide sequence ID" value="XM_033735230.1"/>
</dbReference>
<dbReference type="PANTHER" id="PTHR38111">
    <property type="entry name" value="ZN(2)-C6 FUNGAL-TYPE DOMAIN-CONTAINING PROTEIN-RELATED"/>
    <property type="match status" value="1"/>
</dbReference>
<organism evidence="3 4">
    <name type="scientific">Neohortaea acidophila</name>
    <dbReference type="NCBI Taxonomy" id="245834"/>
    <lineage>
        <taxon>Eukaryota</taxon>
        <taxon>Fungi</taxon>
        <taxon>Dikarya</taxon>
        <taxon>Ascomycota</taxon>
        <taxon>Pezizomycotina</taxon>
        <taxon>Dothideomycetes</taxon>
        <taxon>Dothideomycetidae</taxon>
        <taxon>Mycosphaerellales</taxon>
        <taxon>Teratosphaeriaceae</taxon>
        <taxon>Neohortaea</taxon>
    </lineage>
</organism>
<sequence>MPSEKRPRVINGKPTYEYCKTCRRRRVKCDTARPACQRCLRAGFVCEGYTVLELAIRPLHDNAAQGTDIAHFHPPATANSPELAAAIAPAAACRAHLLSLYLHDLFPTTPRFAPHIAHTTALSLPHLYAQSDLPSPLLRRAIDTLCLAHLANKTQDVWRTNLAADFLGRLLAQLRGALHLHGSTQTASPRLDGTRHAKTASTSAQSIMMTIILLSIMPKLAGDLDIPAPHDPSAIHAQAAVQFVASYGPTFLTGSPRTDVVLTRHLQLQGMGVAYARRKNFGAAHPGWQGVPGMLHEEDAMYRGSGFVVQDTPSEWLRPASPRPSSAARARTLYEDLFDPVAQLLEMVDNFSAGSGPHSQQRLDNMAAAIRHADDLQLHNITPSLQESTAKAFGPMITASSDPNDFDPGIEEHVYLVTPAAAKIIPEHYRPTADPLTANSGLRLRLRCLLVDCAILQMIDSGTSRNDLPPDWSGLHQEDIERRAYTTAREILQFVHYASRRSLTVARFLRLWISAPRHFFVSYGRAPDEVQWCDGCVAAISARIARLVAAGQGETTCPMLGTVARSIESYRYR</sequence>
<proteinExistence type="predicted"/>
<dbReference type="SMART" id="SM00066">
    <property type="entry name" value="GAL4"/>
    <property type="match status" value="1"/>
</dbReference>
<keyword evidence="1" id="KW-0539">Nucleus</keyword>
<dbReference type="GO" id="GO:0008270">
    <property type="term" value="F:zinc ion binding"/>
    <property type="evidence" value="ECO:0007669"/>
    <property type="project" value="InterPro"/>
</dbReference>
<accession>A0A6A6Q0F3</accession>
<dbReference type="AlphaFoldDB" id="A0A6A6Q0F3"/>
<evidence type="ECO:0000313" key="4">
    <source>
        <dbReference type="Proteomes" id="UP000799767"/>
    </source>
</evidence>
<dbReference type="SUPFAM" id="SSF57701">
    <property type="entry name" value="Zn2/Cys6 DNA-binding domain"/>
    <property type="match status" value="1"/>
</dbReference>
<dbReference type="Pfam" id="PF00172">
    <property type="entry name" value="Zn_clus"/>
    <property type="match status" value="1"/>
</dbReference>
<evidence type="ECO:0000313" key="3">
    <source>
        <dbReference type="EMBL" id="KAF2485163.1"/>
    </source>
</evidence>
<dbReference type="InterPro" id="IPR036864">
    <property type="entry name" value="Zn2-C6_fun-type_DNA-bd_sf"/>
</dbReference>
<keyword evidence="4" id="KW-1185">Reference proteome</keyword>
<dbReference type="GeneID" id="54476232"/>
<dbReference type="GO" id="GO:0000981">
    <property type="term" value="F:DNA-binding transcription factor activity, RNA polymerase II-specific"/>
    <property type="evidence" value="ECO:0007669"/>
    <property type="project" value="InterPro"/>
</dbReference>
<protein>
    <recommendedName>
        <fullName evidence="2">Zn(2)-C6 fungal-type domain-containing protein</fullName>
    </recommendedName>
</protein>
<dbReference type="EMBL" id="MU001633">
    <property type="protein sequence ID" value="KAF2485163.1"/>
    <property type="molecule type" value="Genomic_DNA"/>
</dbReference>
<name>A0A6A6Q0F3_9PEZI</name>
<evidence type="ECO:0000259" key="2">
    <source>
        <dbReference type="PROSITE" id="PS50048"/>
    </source>
</evidence>
<dbReference type="InterPro" id="IPR001138">
    <property type="entry name" value="Zn2Cys6_DnaBD"/>
</dbReference>
<evidence type="ECO:0000256" key="1">
    <source>
        <dbReference type="ARBA" id="ARBA00023242"/>
    </source>
</evidence>
<dbReference type="OrthoDB" id="10261408at2759"/>
<reference evidence="3" key="1">
    <citation type="journal article" date="2020" name="Stud. Mycol.">
        <title>101 Dothideomycetes genomes: a test case for predicting lifestyles and emergence of pathogens.</title>
        <authorList>
            <person name="Haridas S."/>
            <person name="Albert R."/>
            <person name="Binder M."/>
            <person name="Bloem J."/>
            <person name="Labutti K."/>
            <person name="Salamov A."/>
            <person name="Andreopoulos B."/>
            <person name="Baker S."/>
            <person name="Barry K."/>
            <person name="Bills G."/>
            <person name="Bluhm B."/>
            <person name="Cannon C."/>
            <person name="Castanera R."/>
            <person name="Culley D."/>
            <person name="Daum C."/>
            <person name="Ezra D."/>
            <person name="Gonzalez J."/>
            <person name="Henrissat B."/>
            <person name="Kuo A."/>
            <person name="Liang C."/>
            <person name="Lipzen A."/>
            <person name="Lutzoni F."/>
            <person name="Magnuson J."/>
            <person name="Mondo S."/>
            <person name="Nolan M."/>
            <person name="Ohm R."/>
            <person name="Pangilinan J."/>
            <person name="Park H.-J."/>
            <person name="Ramirez L."/>
            <person name="Alfaro M."/>
            <person name="Sun H."/>
            <person name="Tritt A."/>
            <person name="Yoshinaga Y."/>
            <person name="Zwiers L.-H."/>
            <person name="Turgeon B."/>
            <person name="Goodwin S."/>
            <person name="Spatafora J."/>
            <person name="Crous P."/>
            <person name="Grigoriev I."/>
        </authorList>
    </citation>
    <scope>NUCLEOTIDE SEQUENCE</scope>
    <source>
        <strain evidence="3">CBS 113389</strain>
    </source>
</reference>
<dbReference type="PROSITE" id="PS50048">
    <property type="entry name" value="ZN2_CY6_FUNGAL_2"/>
    <property type="match status" value="1"/>
</dbReference>
<feature type="domain" description="Zn(2)-C6 fungal-type" evidence="2">
    <location>
        <begin position="19"/>
        <end position="46"/>
    </location>
</feature>
<gene>
    <name evidence="3" type="ORF">BDY17DRAFT_308609</name>
</gene>